<keyword evidence="1" id="KW-0812">Transmembrane</keyword>
<dbReference type="Proteomes" id="UP000640335">
    <property type="component" value="Unassembled WGS sequence"/>
</dbReference>
<reference evidence="2 3" key="1">
    <citation type="submission" date="2020-08" db="EMBL/GenBank/DDBJ databases">
        <title>A Genomic Blueprint of the Chicken Gut Microbiome.</title>
        <authorList>
            <person name="Gilroy R."/>
            <person name="Ravi A."/>
            <person name="Getino M."/>
            <person name="Pursley I."/>
            <person name="Horton D.L."/>
            <person name="Alikhan N.-F."/>
            <person name="Baker D."/>
            <person name="Gharbi K."/>
            <person name="Hall N."/>
            <person name="Watson M."/>
            <person name="Adriaenssens E.M."/>
            <person name="Foster-Nyarko E."/>
            <person name="Jarju S."/>
            <person name="Secka A."/>
            <person name="Antonio M."/>
            <person name="Oren A."/>
            <person name="Chaudhuri R."/>
            <person name="La Ragione R.M."/>
            <person name="Hildebrand F."/>
            <person name="Pallen M.J."/>
        </authorList>
    </citation>
    <scope>NUCLEOTIDE SEQUENCE [LARGE SCALE GENOMIC DNA]</scope>
    <source>
        <strain evidence="2 3">Sa3CUN1</strain>
    </source>
</reference>
<organism evidence="2 3">
    <name type="scientific">Clostridium gallinarum</name>
    <dbReference type="NCBI Taxonomy" id="2762246"/>
    <lineage>
        <taxon>Bacteria</taxon>
        <taxon>Bacillati</taxon>
        <taxon>Bacillota</taxon>
        <taxon>Clostridia</taxon>
        <taxon>Eubacteriales</taxon>
        <taxon>Clostridiaceae</taxon>
        <taxon>Clostridium</taxon>
    </lineage>
</organism>
<evidence type="ECO:0000313" key="3">
    <source>
        <dbReference type="Proteomes" id="UP000640335"/>
    </source>
</evidence>
<accession>A0ABR8Q7S7</accession>
<feature type="transmembrane region" description="Helical" evidence="1">
    <location>
        <begin position="41"/>
        <end position="60"/>
    </location>
</feature>
<feature type="transmembrane region" description="Helical" evidence="1">
    <location>
        <begin position="6"/>
        <end position="29"/>
    </location>
</feature>
<protein>
    <submittedName>
        <fullName evidence="2">AzlD domain-containing protein</fullName>
    </submittedName>
</protein>
<evidence type="ECO:0000313" key="2">
    <source>
        <dbReference type="EMBL" id="MBD7916486.1"/>
    </source>
</evidence>
<proteinExistence type="predicted"/>
<dbReference type="EMBL" id="JACSQZ010000088">
    <property type="protein sequence ID" value="MBD7916486.1"/>
    <property type="molecule type" value="Genomic_DNA"/>
</dbReference>
<dbReference type="RefSeq" id="WP_191751227.1">
    <property type="nucleotide sequence ID" value="NZ_JACSQZ010000088.1"/>
</dbReference>
<gene>
    <name evidence="2" type="ORF">H9660_15180</name>
</gene>
<dbReference type="InterPro" id="IPR008407">
    <property type="entry name" value="Brnchd-chn_aa_trnsp_AzlD"/>
</dbReference>
<keyword evidence="3" id="KW-1185">Reference proteome</keyword>
<keyword evidence="1" id="KW-1133">Transmembrane helix</keyword>
<sequence length="107" mass="11771">MELSLYVFIIIIGCGVVTILPRVIPLVFLNNIKLKKSVINWLNYIPVAVLSALLAQELLFSNGQISIFNNEKILAALPTFLVAILTKSLLGTVLVGVMSMLVIKLIY</sequence>
<dbReference type="Pfam" id="PF05437">
    <property type="entry name" value="AzlD"/>
    <property type="match status" value="1"/>
</dbReference>
<comment type="caution">
    <text evidence="2">The sequence shown here is derived from an EMBL/GenBank/DDBJ whole genome shotgun (WGS) entry which is preliminary data.</text>
</comment>
<feature type="transmembrane region" description="Helical" evidence="1">
    <location>
        <begin position="80"/>
        <end position="103"/>
    </location>
</feature>
<name>A0ABR8Q7S7_9CLOT</name>
<keyword evidence="1" id="KW-0472">Membrane</keyword>
<evidence type="ECO:0000256" key="1">
    <source>
        <dbReference type="SAM" id="Phobius"/>
    </source>
</evidence>